<proteinExistence type="inferred from homology"/>
<dbReference type="InterPro" id="IPR003593">
    <property type="entry name" value="AAA+_ATPase"/>
</dbReference>
<dbReference type="SUPFAM" id="SSF54211">
    <property type="entry name" value="Ribosomal protein S5 domain 2-like"/>
    <property type="match status" value="1"/>
</dbReference>
<dbReference type="InterPro" id="IPR014721">
    <property type="entry name" value="Ribsml_uS5_D2-typ_fold_subgr"/>
</dbReference>
<dbReference type="PANTHER" id="PTHR32039:SF7">
    <property type="entry name" value="COMPETENCE PROTEIN COMM"/>
    <property type="match status" value="1"/>
</dbReference>
<dbReference type="PANTHER" id="PTHR32039">
    <property type="entry name" value="MAGNESIUM-CHELATASE SUBUNIT CHLI"/>
    <property type="match status" value="1"/>
</dbReference>
<keyword evidence="3" id="KW-0067">ATP-binding</keyword>
<keyword evidence="3" id="KW-0547">Nucleotide-binding</keyword>
<dbReference type="InterPro" id="IPR027417">
    <property type="entry name" value="P-loop_NTPase"/>
</dbReference>
<dbReference type="Pfam" id="PF13541">
    <property type="entry name" value="ChlI"/>
    <property type="match status" value="1"/>
</dbReference>
<evidence type="ECO:0000313" key="4">
    <source>
        <dbReference type="Proteomes" id="UP000242263"/>
    </source>
</evidence>
<dbReference type="Proteomes" id="UP000242263">
    <property type="component" value="Unassembled WGS sequence"/>
</dbReference>
<comment type="similarity">
    <text evidence="1">Belongs to the Mg-chelatase subunits D/I family. ComM subfamily.</text>
</comment>
<name>A0A2I1M5Y3_9BIFI</name>
<dbReference type="NCBIfam" id="TIGR00368">
    <property type="entry name" value="YifB family Mg chelatase-like AAA ATPase"/>
    <property type="match status" value="1"/>
</dbReference>
<dbReference type="InterPro" id="IPR045006">
    <property type="entry name" value="CHLI-like"/>
</dbReference>
<dbReference type="InterPro" id="IPR025158">
    <property type="entry name" value="Mg_chelat-rel_C"/>
</dbReference>
<dbReference type="AlphaFoldDB" id="A0A2I1M5Y3"/>
<dbReference type="EMBL" id="PKGU01000002">
    <property type="protein sequence ID" value="PKZ15509.1"/>
    <property type="molecule type" value="Genomic_DNA"/>
</dbReference>
<organism evidence="3 4">
    <name type="scientific">Alloscardovia omnicolens</name>
    <dbReference type="NCBI Taxonomy" id="419015"/>
    <lineage>
        <taxon>Bacteria</taxon>
        <taxon>Bacillati</taxon>
        <taxon>Actinomycetota</taxon>
        <taxon>Actinomycetes</taxon>
        <taxon>Bifidobacteriales</taxon>
        <taxon>Bifidobacteriaceae</taxon>
        <taxon>Alloscardovia</taxon>
    </lineage>
</organism>
<dbReference type="GO" id="GO:0005524">
    <property type="term" value="F:ATP binding"/>
    <property type="evidence" value="ECO:0007669"/>
    <property type="project" value="UniProtKB-KW"/>
</dbReference>
<accession>A0A2I1M5Y3</accession>
<evidence type="ECO:0000256" key="1">
    <source>
        <dbReference type="ARBA" id="ARBA00006354"/>
    </source>
</evidence>
<dbReference type="Pfam" id="PF13335">
    <property type="entry name" value="Mg_chelatase_C"/>
    <property type="match status" value="1"/>
</dbReference>
<dbReference type="SUPFAM" id="SSF52540">
    <property type="entry name" value="P-loop containing nucleoside triphosphate hydrolases"/>
    <property type="match status" value="1"/>
</dbReference>
<gene>
    <name evidence="3" type="ORF">CYJ32_03850</name>
</gene>
<dbReference type="Pfam" id="PF01078">
    <property type="entry name" value="Mg_chelatase"/>
    <property type="match status" value="1"/>
</dbReference>
<evidence type="ECO:0000313" key="3">
    <source>
        <dbReference type="EMBL" id="PKZ15509.1"/>
    </source>
</evidence>
<dbReference type="InterPro" id="IPR004482">
    <property type="entry name" value="Mg_chelat-rel"/>
</dbReference>
<sequence>MQFPRAKSHACKEDFVMNIGRVYTVALTGMHTDTVTVQGFISQGLPQFTIVGLPDAVLTQARERVKSACKTTNFRWPQTRITLNLSPSSLRKHGSSFDLSIAICIFSAMHCISSSILEDTVIVGELGLDGSVLPIVAALPIVLHARAMGMSRVILPQANEHEAQTVTGIDVIGVSSIHETLKILGAPVTLIGSPPPAAAPTLFQQIDNDSDDFVHTSCEDKTNDFSDVIGHEDAKYALQIAAAGGHHVLMQGPPGVGKTMLASRLPSILPDLDDEDTLELACIRSAQGKPVHFPLSHTPPFVSVHHNATLKSLVGGLAGNTIVPGAMTQAHHGVLFIDEAPECERAVMQALRTPLESGHVTVARVRGHVNYPARFQLILAQNPCPCGRLWSPHGECICSSAELRRYRHRISSALRDRLDMKINVRSVHALSSSSAPTDMYSPLSGDHQHWDSEHMRENVRLARERSAARYRGLGWSVNAQAPGTWLMEHTPSSAIASLNAELEAETLSIRGAHKILRVAWTLTDVQGKAQPDDADIANAHTLYCSGG</sequence>
<reference evidence="3 4" key="1">
    <citation type="submission" date="2017-12" db="EMBL/GenBank/DDBJ databases">
        <title>Phylogenetic diversity of female urinary microbiome.</title>
        <authorList>
            <person name="Thomas-White K."/>
            <person name="Wolfe A.J."/>
        </authorList>
    </citation>
    <scope>NUCLEOTIDE SEQUENCE [LARGE SCALE GENOMIC DNA]</scope>
    <source>
        <strain evidence="3 4">UMB0064</strain>
    </source>
</reference>
<protein>
    <submittedName>
        <fullName evidence="3">ATP-binding protein</fullName>
    </submittedName>
</protein>
<dbReference type="CDD" id="cd00009">
    <property type="entry name" value="AAA"/>
    <property type="match status" value="1"/>
</dbReference>
<feature type="domain" description="AAA+ ATPase" evidence="2">
    <location>
        <begin position="244"/>
        <end position="428"/>
    </location>
</feature>
<dbReference type="Gene3D" id="3.30.230.10">
    <property type="match status" value="1"/>
</dbReference>
<dbReference type="InterPro" id="IPR000523">
    <property type="entry name" value="Mg_chelatse_chII-like_cat_dom"/>
</dbReference>
<evidence type="ECO:0000259" key="2">
    <source>
        <dbReference type="SMART" id="SM00382"/>
    </source>
</evidence>
<dbReference type="SMART" id="SM00382">
    <property type="entry name" value="AAA"/>
    <property type="match status" value="1"/>
</dbReference>
<dbReference type="Gene3D" id="3.40.50.300">
    <property type="entry name" value="P-loop containing nucleotide triphosphate hydrolases"/>
    <property type="match status" value="1"/>
</dbReference>
<comment type="caution">
    <text evidence="3">The sequence shown here is derived from an EMBL/GenBank/DDBJ whole genome shotgun (WGS) entry which is preliminary data.</text>
</comment>
<dbReference type="InterPro" id="IPR020568">
    <property type="entry name" value="Ribosomal_Su5_D2-typ_SF"/>
</dbReference>